<gene>
    <name evidence="2" type="ORF">LACBIDRAFT_318700</name>
</gene>
<dbReference type="Proteomes" id="UP000001194">
    <property type="component" value="Unassembled WGS sequence"/>
</dbReference>
<dbReference type="InParanoid" id="B0D6U8"/>
<proteinExistence type="predicted"/>
<dbReference type="OrthoDB" id="2020758at2759"/>
<dbReference type="KEGG" id="lbc:LACBIDRAFT_318700"/>
<feature type="region of interest" description="Disordered" evidence="1">
    <location>
        <begin position="26"/>
        <end position="58"/>
    </location>
</feature>
<reference evidence="2 3" key="1">
    <citation type="journal article" date="2008" name="Nature">
        <title>The genome of Laccaria bicolor provides insights into mycorrhizal symbiosis.</title>
        <authorList>
            <person name="Martin F."/>
            <person name="Aerts A."/>
            <person name="Ahren D."/>
            <person name="Brun A."/>
            <person name="Danchin E.G.J."/>
            <person name="Duchaussoy F."/>
            <person name="Gibon J."/>
            <person name="Kohler A."/>
            <person name="Lindquist E."/>
            <person name="Pereda V."/>
            <person name="Salamov A."/>
            <person name="Shapiro H.J."/>
            <person name="Wuyts J."/>
            <person name="Blaudez D."/>
            <person name="Buee M."/>
            <person name="Brokstein P."/>
            <person name="Canbaeck B."/>
            <person name="Cohen D."/>
            <person name="Courty P.E."/>
            <person name="Coutinho P.M."/>
            <person name="Delaruelle C."/>
            <person name="Detter J.C."/>
            <person name="Deveau A."/>
            <person name="DiFazio S."/>
            <person name="Duplessis S."/>
            <person name="Fraissinet-Tachet L."/>
            <person name="Lucic E."/>
            <person name="Frey-Klett P."/>
            <person name="Fourrey C."/>
            <person name="Feussner I."/>
            <person name="Gay G."/>
            <person name="Grimwood J."/>
            <person name="Hoegger P.J."/>
            <person name="Jain P."/>
            <person name="Kilaru S."/>
            <person name="Labbe J."/>
            <person name="Lin Y.C."/>
            <person name="Legue V."/>
            <person name="Le Tacon F."/>
            <person name="Marmeisse R."/>
            <person name="Melayah D."/>
            <person name="Montanini B."/>
            <person name="Muratet M."/>
            <person name="Nehls U."/>
            <person name="Niculita-Hirzel H."/>
            <person name="Oudot-Le Secq M.P."/>
            <person name="Peter M."/>
            <person name="Quesneville H."/>
            <person name="Rajashekar B."/>
            <person name="Reich M."/>
            <person name="Rouhier N."/>
            <person name="Schmutz J."/>
            <person name="Yin T."/>
            <person name="Chalot M."/>
            <person name="Henrissat B."/>
            <person name="Kuees U."/>
            <person name="Lucas S."/>
            <person name="Van de Peer Y."/>
            <person name="Podila G.K."/>
            <person name="Polle A."/>
            <person name="Pukkila P.J."/>
            <person name="Richardson P.M."/>
            <person name="Rouze P."/>
            <person name="Sanders I.R."/>
            <person name="Stajich J.E."/>
            <person name="Tunlid A."/>
            <person name="Tuskan G."/>
            <person name="Grigoriev I.V."/>
        </authorList>
    </citation>
    <scope>NUCLEOTIDE SEQUENCE [LARGE SCALE GENOMIC DNA]</scope>
    <source>
        <strain evidence="3">S238N-H82 / ATCC MYA-4686</strain>
    </source>
</reference>
<dbReference type="GeneID" id="6075385"/>
<name>B0D6U8_LACBS</name>
<evidence type="ECO:0000313" key="3">
    <source>
        <dbReference type="Proteomes" id="UP000001194"/>
    </source>
</evidence>
<evidence type="ECO:0000256" key="1">
    <source>
        <dbReference type="SAM" id="MobiDB-lite"/>
    </source>
</evidence>
<evidence type="ECO:0000313" key="2">
    <source>
        <dbReference type="EMBL" id="EDR09286.1"/>
    </source>
</evidence>
<sequence length="76" mass="8572">MCRSYAVVVYIGNMLESHYVAYTALPSQSPGADSQRHTESTTMENGATFKPAQSKPDHKWERQWANISDMTVRLGH</sequence>
<dbReference type="STRING" id="486041.B0D6U8"/>
<protein>
    <submittedName>
        <fullName evidence="2">Predicted protein</fullName>
    </submittedName>
</protein>
<dbReference type="AlphaFoldDB" id="B0D6U8"/>
<dbReference type="HOGENOM" id="CLU_2694519_0_0_1"/>
<organism evidence="3">
    <name type="scientific">Laccaria bicolor (strain S238N-H82 / ATCC MYA-4686)</name>
    <name type="common">Bicoloured deceiver</name>
    <name type="synonym">Laccaria laccata var. bicolor</name>
    <dbReference type="NCBI Taxonomy" id="486041"/>
    <lineage>
        <taxon>Eukaryota</taxon>
        <taxon>Fungi</taxon>
        <taxon>Dikarya</taxon>
        <taxon>Basidiomycota</taxon>
        <taxon>Agaricomycotina</taxon>
        <taxon>Agaricomycetes</taxon>
        <taxon>Agaricomycetidae</taxon>
        <taxon>Agaricales</taxon>
        <taxon>Agaricineae</taxon>
        <taxon>Hydnangiaceae</taxon>
        <taxon>Laccaria</taxon>
    </lineage>
</organism>
<dbReference type="EMBL" id="DS547099">
    <property type="protein sequence ID" value="EDR09286.1"/>
    <property type="molecule type" value="Genomic_DNA"/>
</dbReference>
<keyword evidence="3" id="KW-1185">Reference proteome</keyword>
<accession>B0D6U8</accession>
<dbReference type="RefSeq" id="XP_001879635.1">
    <property type="nucleotide sequence ID" value="XM_001879600.1"/>
</dbReference>